<evidence type="ECO:0000256" key="1">
    <source>
        <dbReference type="ARBA" id="ARBA00001974"/>
    </source>
</evidence>
<dbReference type="InterPro" id="IPR017938">
    <property type="entry name" value="Riboflavin_synthase-like_b-brl"/>
</dbReference>
<dbReference type="Pfam" id="PF00175">
    <property type="entry name" value="NAD_binding_1"/>
    <property type="match status" value="1"/>
</dbReference>
<evidence type="ECO:0000256" key="4">
    <source>
        <dbReference type="ARBA" id="ARBA00022723"/>
    </source>
</evidence>
<keyword evidence="5" id="KW-0274">FAD</keyword>
<accession>A3D1X2</accession>
<dbReference type="Pfam" id="PF00970">
    <property type="entry name" value="FAD_binding_6"/>
    <property type="match status" value="1"/>
</dbReference>
<evidence type="ECO:0000256" key="8">
    <source>
        <dbReference type="ARBA" id="ARBA00023014"/>
    </source>
</evidence>
<dbReference type="SUPFAM" id="SSF52343">
    <property type="entry name" value="Ferredoxin reductase-like, C-terminal NADP-linked domain"/>
    <property type="match status" value="1"/>
</dbReference>
<dbReference type="InterPro" id="IPR001041">
    <property type="entry name" value="2Fe-2S_ferredoxin-type"/>
</dbReference>
<dbReference type="GO" id="GO:0051537">
    <property type="term" value="F:2 iron, 2 sulfur cluster binding"/>
    <property type="evidence" value="ECO:0007669"/>
    <property type="project" value="UniProtKB-KW"/>
</dbReference>
<comment type="cofactor">
    <cofactor evidence="10">
        <name>[2Fe-2S] cluster</name>
        <dbReference type="ChEBI" id="CHEBI:190135"/>
    </cofactor>
</comment>
<comment type="similarity">
    <text evidence="11">In the N-terminal section; belongs to the FAD-binding oxidoreductase type 6 family.</text>
</comment>
<keyword evidence="3" id="KW-0001">2Fe-2S</keyword>
<keyword evidence="9" id="KW-0830">Ubiquinone</keyword>
<evidence type="ECO:0000256" key="2">
    <source>
        <dbReference type="ARBA" id="ARBA00022630"/>
    </source>
</evidence>
<dbReference type="Gene3D" id="2.40.30.10">
    <property type="entry name" value="Translation factors"/>
    <property type="match status" value="1"/>
</dbReference>
<keyword evidence="8" id="KW-0411">Iron-sulfur</keyword>
<evidence type="ECO:0000259" key="12">
    <source>
        <dbReference type="PROSITE" id="PS51085"/>
    </source>
</evidence>
<evidence type="ECO:0000313" key="15">
    <source>
        <dbReference type="Proteomes" id="UP000001557"/>
    </source>
</evidence>
<dbReference type="InterPro" id="IPR050415">
    <property type="entry name" value="MRET"/>
</dbReference>
<dbReference type="CDD" id="cd06215">
    <property type="entry name" value="FNR_iron_sulfur_binding_1"/>
    <property type="match status" value="1"/>
</dbReference>
<dbReference type="PRINTS" id="PR00406">
    <property type="entry name" value="CYTB5RDTASE"/>
</dbReference>
<dbReference type="SUPFAM" id="SSF54292">
    <property type="entry name" value="2Fe-2S ferredoxin-like"/>
    <property type="match status" value="1"/>
</dbReference>
<dbReference type="Proteomes" id="UP000001557">
    <property type="component" value="Chromosome"/>
</dbReference>
<dbReference type="InterPro" id="IPR036010">
    <property type="entry name" value="2Fe-2S_ferredoxin-like_sf"/>
</dbReference>
<dbReference type="InterPro" id="IPR006058">
    <property type="entry name" value="2Fe2S_fd_BS"/>
</dbReference>
<dbReference type="PANTHER" id="PTHR47354:SF6">
    <property type="entry name" value="NADH OXIDOREDUCTASE HCR"/>
    <property type="match status" value="1"/>
</dbReference>
<dbReference type="SUPFAM" id="SSF63380">
    <property type="entry name" value="Riboflavin synthase domain-like"/>
    <property type="match status" value="1"/>
</dbReference>
<evidence type="ECO:0000256" key="7">
    <source>
        <dbReference type="ARBA" id="ARBA00023004"/>
    </source>
</evidence>
<dbReference type="HOGENOM" id="CLU_003827_14_3_6"/>
<sequence length="406" mass="43797">MVKPQCVAGNNAMNAINLSVMARAEALSASPHKPESVNPLVHAGPAQTGPALSELVCIERWNETVDVVSFRFQAGEPMKFDYKPGQFMTFVLEISGEQVCRSYTLSSSPSRPHSLMVTIKRVAGGLVSNYLIDHLQPGQRVRVLPPMGQFNLVDIPATKYLFLSAGCGITPMYSMSRYLTDTQIDADIAFVHSARSDADIIFKSSLETMANRFNAFKLCYALESAAASLLFSPKISFDIGRLTAQMLQTLVPDVAERTVYLCGPEPYMQAVKALLAELNFDMSRLHHESFATAEKAARNQIMQAKSPTEADENSQAGAFTLPTFNLAIGDRSTRLTQGQSLLEGIESEGLPIIAACRSGVCGACKCQVLAGETVSTSVMTLSAAEIDAGFVLACSTTLTSDVTLKL</sequence>
<feature type="domain" description="FAD-binding FR-type" evidence="13">
    <location>
        <begin position="48"/>
        <end position="153"/>
    </location>
</feature>
<dbReference type="InterPro" id="IPR017927">
    <property type="entry name" value="FAD-bd_FR_type"/>
</dbReference>
<dbReference type="GO" id="GO:0016491">
    <property type="term" value="F:oxidoreductase activity"/>
    <property type="evidence" value="ECO:0007669"/>
    <property type="project" value="UniProtKB-KW"/>
</dbReference>
<evidence type="ECO:0000256" key="3">
    <source>
        <dbReference type="ARBA" id="ARBA00022714"/>
    </source>
</evidence>
<evidence type="ECO:0000259" key="13">
    <source>
        <dbReference type="PROSITE" id="PS51384"/>
    </source>
</evidence>
<dbReference type="PROSITE" id="PS51085">
    <property type="entry name" value="2FE2S_FER_2"/>
    <property type="match status" value="1"/>
</dbReference>
<dbReference type="Gene3D" id="3.40.50.80">
    <property type="entry name" value="Nucleotide-binding domain of ferredoxin-NADP reductase (FNR) module"/>
    <property type="match status" value="1"/>
</dbReference>
<keyword evidence="4" id="KW-0479">Metal-binding</keyword>
<dbReference type="PROSITE" id="PS00197">
    <property type="entry name" value="2FE2S_FER_1"/>
    <property type="match status" value="1"/>
</dbReference>
<keyword evidence="6" id="KW-0560">Oxidoreductase</keyword>
<keyword evidence="15" id="KW-1185">Reference proteome</keyword>
<evidence type="ECO:0000256" key="10">
    <source>
        <dbReference type="ARBA" id="ARBA00034078"/>
    </source>
</evidence>
<dbReference type="Pfam" id="PF00111">
    <property type="entry name" value="Fer2"/>
    <property type="match status" value="1"/>
</dbReference>
<name>A3D1X2_SHEB5</name>
<organism evidence="14 15">
    <name type="scientific">Shewanella baltica (strain OS155 / ATCC BAA-1091)</name>
    <dbReference type="NCBI Taxonomy" id="325240"/>
    <lineage>
        <taxon>Bacteria</taxon>
        <taxon>Pseudomonadati</taxon>
        <taxon>Pseudomonadota</taxon>
        <taxon>Gammaproteobacteria</taxon>
        <taxon>Alteromonadales</taxon>
        <taxon>Shewanellaceae</taxon>
        <taxon>Shewanella</taxon>
    </lineage>
</organism>
<evidence type="ECO:0000256" key="6">
    <source>
        <dbReference type="ARBA" id="ARBA00023002"/>
    </source>
</evidence>
<dbReference type="GO" id="GO:0046872">
    <property type="term" value="F:metal ion binding"/>
    <property type="evidence" value="ECO:0007669"/>
    <property type="project" value="UniProtKB-KW"/>
</dbReference>
<feature type="domain" description="2Fe-2S ferredoxin-type" evidence="12">
    <location>
        <begin position="322"/>
        <end position="406"/>
    </location>
</feature>
<proteinExistence type="inferred from homology"/>
<dbReference type="PANTHER" id="PTHR47354">
    <property type="entry name" value="NADH OXIDOREDUCTASE HCR"/>
    <property type="match status" value="1"/>
</dbReference>
<protein>
    <submittedName>
        <fullName evidence="14">Oxidoreductase FAD-binding domain protein</fullName>
    </submittedName>
</protein>
<dbReference type="Gene3D" id="3.10.20.30">
    <property type="match status" value="1"/>
</dbReference>
<gene>
    <name evidence="14" type="ordered locus">Sbal_1217</name>
</gene>
<evidence type="ECO:0000256" key="5">
    <source>
        <dbReference type="ARBA" id="ARBA00022827"/>
    </source>
</evidence>
<dbReference type="AlphaFoldDB" id="A3D1X2"/>
<keyword evidence="7" id="KW-0408">Iron</keyword>
<evidence type="ECO:0000313" key="14">
    <source>
        <dbReference type="EMBL" id="ABN60735.1"/>
    </source>
</evidence>
<dbReference type="InterPro" id="IPR001433">
    <property type="entry name" value="OxRdtase_FAD/NAD-bd"/>
</dbReference>
<dbReference type="InterPro" id="IPR012675">
    <property type="entry name" value="Beta-grasp_dom_sf"/>
</dbReference>
<comment type="cofactor">
    <cofactor evidence="1">
        <name>FAD</name>
        <dbReference type="ChEBI" id="CHEBI:57692"/>
    </cofactor>
</comment>
<dbReference type="PROSITE" id="PS51384">
    <property type="entry name" value="FAD_FR"/>
    <property type="match status" value="1"/>
</dbReference>
<dbReference type="CDD" id="cd00207">
    <property type="entry name" value="fer2"/>
    <property type="match status" value="1"/>
</dbReference>
<dbReference type="EMBL" id="CP000563">
    <property type="protein sequence ID" value="ABN60735.1"/>
    <property type="molecule type" value="Genomic_DNA"/>
</dbReference>
<evidence type="ECO:0000256" key="11">
    <source>
        <dbReference type="ARBA" id="ARBA00061434"/>
    </source>
</evidence>
<reference evidence="14 15" key="1">
    <citation type="submission" date="2007-02" db="EMBL/GenBank/DDBJ databases">
        <title>Complete sequence of chromosome of Shewanella baltica OS155.</title>
        <authorList>
            <consortium name="US DOE Joint Genome Institute"/>
            <person name="Copeland A."/>
            <person name="Lucas S."/>
            <person name="Lapidus A."/>
            <person name="Barry K."/>
            <person name="Detter J.C."/>
            <person name="Glavina del Rio T."/>
            <person name="Hammon N."/>
            <person name="Israni S."/>
            <person name="Dalin E."/>
            <person name="Tice H."/>
            <person name="Pitluck S."/>
            <person name="Sims D.R."/>
            <person name="Brettin T."/>
            <person name="Bruce D."/>
            <person name="Han C."/>
            <person name="Tapia R."/>
            <person name="Brainard J."/>
            <person name="Schmutz J."/>
            <person name="Larimer F."/>
            <person name="Land M."/>
            <person name="Hauser L."/>
            <person name="Kyrpides N."/>
            <person name="Mikhailova N."/>
            <person name="Brettar I."/>
            <person name="Klappenbach J."/>
            <person name="Konstantinidis K."/>
            <person name="Rodrigues J."/>
            <person name="Tiedje J."/>
            <person name="Richardson P."/>
        </authorList>
    </citation>
    <scope>NUCLEOTIDE SEQUENCE [LARGE SCALE GENOMIC DNA]</scope>
    <source>
        <strain evidence="15">OS155 / ATCC BAA-1091</strain>
    </source>
</reference>
<dbReference type="KEGG" id="sbl:Sbal_1217"/>
<dbReference type="InterPro" id="IPR039261">
    <property type="entry name" value="FNR_nucleotide-bd"/>
</dbReference>
<evidence type="ECO:0000256" key="9">
    <source>
        <dbReference type="ARBA" id="ARBA00023075"/>
    </source>
</evidence>
<dbReference type="STRING" id="325240.Sbal_1217"/>
<keyword evidence="2" id="KW-0285">Flavoprotein</keyword>
<dbReference type="InterPro" id="IPR008333">
    <property type="entry name" value="Cbr1-like_FAD-bd_dom"/>
</dbReference>